<dbReference type="EMBL" id="BJXR01000040">
    <property type="protein sequence ID" value="GEN10700.1"/>
    <property type="molecule type" value="Genomic_DNA"/>
</dbReference>
<dbReference type="InterPro" id="IPR023977">
    <property type="entry name" value="MbnP-like"/>
</dbReference>
<dbReference type="Proteomes" id="UP000183760">
    <property type="component" value="Unassembled WGS sequence"/>
</dbReference>
<dbReference type="Proteomes" id="UP000321514">
    <property type="component" value="Unassembled WGS sequence"/>
</dbReference>
<evidence type="ECO:0000313" key="5">
    <source>
        <dbReference type="Proteomes" id="UP000321514"/>
    </source>
</evidence>
<protein>
    <submittedName>
        <fullName evidence="3">Methanobactin biosynthesis cassette protein MbnP</fullName>
    </submittedName>
</protein>
<reference evidence="3 4" key="1">
    <citation type="submission" date="2016-10" db="EMBL/GenBank/DDBJ databases">
        <authorList>
            <person name="Varghese N."/>
            <person name="Submissions S."/>
        </authorList>
    </citation>
    <scope>NUCLEOTIDE SEQUENCE [LARGE SCALE GENOMIC DNA]</scope>
    <source>
        <strain evidence="3 4">DSM 16525</strain>
    </source>
</reference>
<feature type="domain" description="Copper-binding protein MbnP-like" evidence="1">
    <location>
        <begin position="33"/>
        <end position="249"/>
    </location>
</feature>
<evidence type="ECO:0000313" key="3">
    <source>
        <dbReference type="EMBL" id="SEU37823.1"/>
    </source>
</evidence>
<dbReference type="RefSeq" id="WP_074958255.1">
    <property type="nucleotide sequence ID" value="NZ_BJXR01000040.1"/>
</dbReference>
<name>A0A511T945_MYXFU</name>
<evidence type="ECO:0000313" key="2">
    <source>
        <dbReference type="EMBL" id="GEN10700.1"/>
    </source>
</evidence>
<sequence>MNAVWKPLSRALLPALLLAAQGCGGDDDVEPKTYTVRFSPQVRQEALSCTTSFTDIGTSRGVIELLDFRMYVRDVTLIRANGERHALKLAQDGEWQRDAIALLDFEDGTGTCRTGSPGTHRAVTGTAPEHDDYTGLEFKVGLPPDRNHLDVEAEAAPLDVRDMWWSWQGGYKFVKLDIRTQQNAAYYFHLGASGCQGSNADGYTCGAANQATVALDGFDPETNQVVLDVAGLLSELDVNRTPAGSDMMPGCMSGPTDPECAPLLSQFGLNADGTPKALPKTFFKVR</sequence>
<dbReference type="Pfam" id="PF20243">
    <property type="entry name" value="MbnP"/>
    <property type="match status" value="1"/>
</dbReference>
<dbReference type="OrthoDB" id="64245at2"/>
<comment type="caution">
    <text evidence="2">The sequence shown here is derived from an EMBL/GenBank/DDBJ whole genome shotgun (WGS) entry which is preliminary data.</text>
</comment>
<proteinExistence type="predicted"/>
<dbReference type="AlphaFoldDB" id="A0A511T945"/>
<evidence type="ECO:0000313" key="4">
    <source>
        <dbReference type="Proteomes" id="UP000183760"/>
    </source>
</evidence>
<organism evidence="2 5">
    <name type="scientific">Myxococcus fulvus</name>
    <dbReference type="NCBI Taxonomy" id="33"/>
    <lineage>
        <taxon>Bacteria</taxon>
        <taxon>Pseudomonadati</taxon>
        <taxon>Myxococcota</taxon>
        <taxon>Myxococcia</taxon>
        <taxon>Myxococcales</taxon>
        <taxon>Cystobacterineae</taxon>
        <taxon>Myxococcaceae</taxon>
        <taxon>Myxococcus</taxon>
    </lineage>
</organism>
<dbReference type="EMBL" id="FOIB01000012">
    <property type="protein sequence ID" value="SEU37823.1"/>
    <property type="molecule type" value="Genomic_DNA"/>
</dbReference>
<keyword evidence="4" id="KW-1185">Reference proteome</keyword>
<dbReference type="InterPro" id="IPR046863">
    <property type="entry name" value="MbnP-like_dom"/>
</dbReference>
<dbReference type="STRING" id="1334629.MFUL124B02_40355"/>
<accession>A0A511T945</accession>
<dbReference type="PROSITE" id="PS51257">
    <property type="entry name" value="PROKAR_LIPOPROTEIN"/>
    <property type="match status" value="1"/>
</dbReference>
<evidence type="ECO:0000259" key="1">
    <source>
        <dbReference type="Pfam" id="PF20243"/>
    </source>
</evidence>
<gene>
    <name evidence="2" type="ORF">MFU01_57370</name>
    <name evidence="3" type="ORF">SAMN05443572_112251</name>
</gene>
<reference evidence="2 5" key="2">
    <citation type="submission" date="2019-07" db="EMBL/GenBank/DDBJ databases">
        <title>Whole genome shotgun sequence of Myxococcus fulvus NBRC 100333.</title>
        <authorList>
            <person name="Hosoyama A."/>
            <person name="Uohara A."/>
            <person name="Ohji S."/>
            <person name="Ichikawa N."/>
        </authorList>
    </citation>
    <scope>NUCLEOTIDE SEQUENCE [LARGE SCALE GENOMIC DNA]</scope>
    <source>
        <strain evidence="2 5">NBRC 100333</strain>
    </source>
</reference>
<dbReference type="NCBIfam" id="TIGR04052">
    <property type="entry name" value="MbnP_like_WxW"/>
    <property type="match status" value="1"/>
</dbReference>